<dbReference type="RefSeq" id="WP_022340171.1">
    <property type="nucleotide sequence ID" value="NZ_CAUBSI010000010.1"/>
</dbReference>
<dbReference type="PANTHER" id="PTHR30176:SF3">
    <property type="entry name" value="FERREDOXIN-TYPE PROTEIN NAPH"/>
    <property type="match status" value="1"/>
</dbReference>
<dbReference type="GeneID" id="82443519"/>
<keyword evidence="7" id="KW-1133">Transmembrane helix</keyword>
<comment type="caution">
    <text evidence="9">The sequence shown here is derived from an EMBL/GenBank/DDBJ whole genome shotgun (WGS) entry which is preliminary data.</text>
</comment>
<organism evidence="9 10">
    <name type="scientific">Phocaeicola barnesiae</name>
    <dbReference type="NCBI Taxonomy" id="376804"/>
    <lineage>
        <taxon>Bacteria</taxon>
        <taxon>Pseudomonadati</taxon>
        <taxon>Bacteroidota</taxon>
        <taxon>Bacteroidia</taxon>
        <taxon>Bacteroidales</taxon>
        <taxon>Bacteroidaceae</taxon>
        <taxon>Phocaeicola</taxon>
    </lineage>
</organism>
<dbReference type="SUPFAM" id="SSF54862">
    <property type="entry name" value="4Fe-4S ferredoxins"/>
    <property type="match status" value="2"/>
</dbReference>
<keyword evidence="10" id="KW-1185">Reference proteome</keyword>
<reference evidence="9 10" key="1">
    <citation type="submission" date="2022-08" db="EMBL/GenBank/DDBJ databases">
        <authorList>
            <person name="Zeman M."/>
            <person name="Kubasova T."/>
        </authorList>
    </citation>
    <scope>NUCLEOTIDE SEQUENCE [LARGE SCALE GENOMIC DNA]</scope>
    <source>
        <strain evidence="9 10">ET62</strain>
    </source>
</reference>
<dbReference type="InterPro" id="IPR017896">
    <property type="entry name" value="4Fe4S_Fe-S-bd"/>
</dbReference>
<feature type="domain" description="4Fe-4S ferredoxin-type" evidence="8">
    <location>
        <begin position="340"/>
        <end position="369"/>
    </location>
</feature>
<evidence type="ECO:0000256" key="3">
    <source>
        <dbReference type="ARBA" id="ARBA00022723"/>
    </source>
</evidence>
<evidence type="ECO:0000256" key="6">
    <source>
        <dbReference type="ARBA" id="ARBA00023014"/>
    </source>
</evidence>
<dbReference type="AlphaFoldDB" id="A0AAW5N0A5"/>
<feature type="domain" description="4Fe-4S ferredoxin-type" evidence="8">
    <location>
        <begin position="217"/>
        <end position="246"/>
    </location>
</feature>
<evidence type="ECO:0000256" key="1">
    <source>
        <dbReference type="ARBA" id="ARBA00022448"/>
    </source>
</evidence>
<proteinExistence type="predicted"/>
<dbReference type="Pfam" id="PF12838">
    <property type="entry name" value="Fer4_7"/>
    <property type="match status" value="1"/>
</dbReference>
<dbReference type="GO" id="GO:0051539">
    <property type="term" value="F:4 iron, 4 sulfur cluster binding"/>
    <property type="evidence" value="ECO:0007669"/>
    <property type="project" value="UniProtKB-KW"/>
</dbReference>
<feature type="transmembrane region" description="Helical" evidence="7">
    <location>
        <begin position="173"/>
        <end position="191"/>
    </location>
</feature>
<evidence type="ECO:0000313" key="10">
    <source>
        <dbReference type="Proteomes" id="UP001204579"/>
    </source>
</evidence>
<evidence type="ECO:0000256" key="5">
    <source>
        <dbReference type="ARBA" id="ARBA00023004"/>
    </source>
</evidence>
<feature type="domain" description="4Fe-4S ferredoxin-type" evidence="8">
    <location>
        <begin position="415"/>
        <end position="450"/>
    </location>
</feature>
<evidence type="ECO:0000259" key="8">
    <source>
        <dbReference type="PROSITE" id="PS51379"/>
    </source>
</evidence>
<evidence type="ECO:0000313" key="9">
    <source>
        <dbReference type="EMBL" id="MCR8873717.1"/>
    </source>
</evidence>
<dbReference type="FunFam" id="3.30.70.20:FF:000046">
    <property type="entry name" value="Periplasmic [Fe] hydrogenase large subunit"/>
    <property type="match status" value="1"/>
</dbReference>
<dbReference type="PANTHER" id="PTHR30176">
    <property type="entry name" value="FERREDOXIN-TYPE PROTEIN NAPH"/>
    <property type="match status" value="1"/>
</dbReference>
<dbReference type="Pfam" id="PF12801">
    <property type="entry name" value="Fer4_5"/>
    <property type="match status" value="2"/>
</dbReference>
<sequence>MLRKIRVTLAIVFYVLVTLLFLDFTGTIHTWFGWMAKIQFLPAVLALNVGVIVALVVLTLLLGRVYCSVICPLGVFQDIISWISSKRKKKKYRFSYSRPLTVLRWVVLLLFVIALLAGLVPLAALIAPYSSYGRIASTLLAPVYQWGNNLLAFWAERADSYAFYETEVWMKGLPTLIVAVVTVVVLFVLAWKHGRTYCNTICPVGTVLGFLSKYSLFRPVIDTSKCKNCQLCAKKCKAACINLEKHEIDYSRCVACMDCISTCKHGALHYESRFKQKDGKRNEAPVQPDNSRRSFLTVAATVTVGATLKAQEKKVDGGLATIIDKQVPNRQTKILPPGAQSAKHFAQHCTACQLCVSACPNQVLRPSTDLMKFMQPEMSYERGYCRPECTKCAEVCPTDAIHLTSLADKSSTQIGHAVFLYDNCIAVKDKVSCGNCERHCPTGAIQMVPSVEGDPDSPKIPAVNVERCIGCGACENLCPARPFSAIYVEGHERQRLI</sequence>
<feature type="transmembrane region" description="Helical" evidence="7">
    <location>
        <begin position="38"/>
        <end position="58"/>
    </location>
</feature>
<keyword evidence="7" id="KW-0472">Membrane</keyword>
<keyword evidence="5" id="KW-0408">Iron</keyword>
<evidence type="ECO:0000256" key="7">
    <source>
        <dbReference type="SAM" id="Phobius"/>
    </source>
</evidence>
<feature type="domain" description="4Fe-4S ferredoxin-type" evidence="8">
    <location>
        <begin position="374"/>
        <end position="406"/>
    </location>
</feature>
<dbReference type="Proteomes" id="UP001204579">
    <property type="component" value="Unassembled WGS sequence"/>
</dbReference>
<dbReference type="InterPro" id="IPR051684">
    <property type="entry name" value="Electron_Trans/Redox"/>
</dbReference>
<dbReference type="CDD" id="cd16373">
    <property type="entry name" value="DMSOR_beta_like"/>
    <property type="match status" value="1"/>
</dbReference>
<keyword evidence="3" id="KW-0479">Metal-binding</keyword>
<dbReference type="GO" id="GO:0005886">
    <property type="term" value="C:plasma membrane"/>
    <property type="evidence" value="ECO:0007669"/>
    <property type="project" value="TreeGrafter"/>
</dbReference>
<dbReference type="Pfam" id="PF13187">
    <property type="entry name" value="Fer4_9"/>
    <property type="match status" value="1"/>
</dbReference>
<feature type="transmembrane region" description="Helical" evidence="7">
    <location>
        <begin position="7"/>
        <end position="32"/>
    </location>
</feature>
<keyword evidence="4" id="KW-0249">Electron transport</keyword>
<name>A0AAW5N0A5_9BACT</name>
<keyword evidence="1" id="KW-0813">Transport</keyword>
<keyword evidence="2" id="KW-0004">4Fe-4S</keyword>
<evidence type="ECO:0000256" key="4">
    <source>
        <dbReference type="ARBA" id="ARBA00022982"/>
    </source>
</evidence>
<accession>A0AAW5N0A5</accession>
<dbReference type="GO" id="GO:0046872">
    <property type="term" value="F:metal ion binding"/>
    <property type="evidence" value="ECO:0007669"/>
    <property type="project" value="UniProtKB-KW"/>
</dbReference>
<dbReference type="Gene3D" id="3.30.70.20">
    <property type="match status" value="3"/>
</dbReference>
<evidence type="ECO:0000256" key="2">
    <source>
        <dbReference type="ARBA" id="ARBA00022485"/>
    </source>
</evidence>
<keyword evidence="7" id="KW-0812">Transmembrane</keyword>
<feature type="domain" description="4Fe-4S ferredoxin-type" evidence="8">
    <location>
        <begin position="459"/>
        <end position="491"/>
    </location>
</feature>
<dbReference type="PROSITE" id="PS51379">
    <property type="entry name" value="4FE4S_FER_2"/>
    <property type="match status" value="6"/>
</dbReference>
<dbReference type="InterPro" id="IPR017900">
    <property type="entry name" value="4Fe4S_Fe_S_CS"/>
</dbReference>
<feature type="domain" description="4Fe-4S ferredoxin-type" evidence="8">
    <location>
        <begin position="247"/>
        <end position="273"/>
    </location>
</feature>
<dbReference type="EMBL" id="JANRHJ010000006">
    <property type="protein sequence ID" value="MCR8873717.1"/>
    <property type="molecule type" value="Genomic_DNA"/>
</dbReference>
<feature type="transmembrane region" description="Helical" evidence="7">
    <location>
        <begin position="105"/>
        <end position="127"/>
    </location>
</feature>
<dbReference type="PROSITE" id="PS00198">
    <property type="entry name" value="4FE4S_FER_1"/>
    <property type="match status" value="2"/>
</dbReference>
<keyword evidence="6" id="KW-0411">Iron-sulfur</keyword>
<protein>
    <submittedName>
        <fullName evidence="9">4Fe-4S binding protein</fullName>
    </submittedName>
</protein>
<gene>
    <name evidence="9" type="ORF">NW209_06780</name>
</gene>